<protein>
    <submittedName>
        <fullName evidence="1">Uncharacterized protein</fullName>
    </submittedName>
</protein>
<accession>A0A4Z2I271</accession>
<dbReference type="Proteomes" id="UP000314294">
    <property type="component" value="Unassembled WGS sequence"/>
</dbReference>
<proteinExistence type="predicted"/>
<gene>
    <name evidence="1" type="ORF">EYF80_017878</name>
</gene>
<name>A0A4Z2I271_9TELE</name>
<evidence type="ECO:0000313" key="2">
    <source>
        <dbReference type="Proteomes" id="UP000314294"/>
    </source>
</evidence>
<dbReference type="AlphaFoldDB" id="A0A4Z2I271"/>
<organism evidence="1 2">
    <name type="scientific">Liparis tanakae</name>
    <name type="common">Tanaka's snailfish</name>
    <dbReference type="NCBI Taxonomy" id="230148"/>
    <lineage>
        <taxon>Eukaryota</taxon>
        <taxon>Metazoa</taxon>
        <taxon>Chordata</taxon>
        <taxon>Craniata</taxon>
        <taxon>Vertebrata</taxon>
        <taxon>Euteleostomi</taxon>
        <taxon>Actinopterygii</taxon>
        <taxon>Neopterygii</taxon>
        <taxon>Teleostei</taxon>
        <taxon>Neoteleostei</taxon>
        <taxon>Acanthomorphata</taxon>
        <taxon>Eupercaria</taxon>
        <taxon>Perciformes</taxon>
        <taxon>Cottioidei</taxon>
        <taxon>Cottales</taxon>
        <taxon>Liparidae</taxon>
        <taxon>Liparis</taxon>
    </lineage>
</organism>
<evidence type="ECO:0000313" key="1">
    <source>
        <dbReference type="EMBL" id="TNN71871.1"/>
    </source>
</evidence>
<reference evidence="1 2" key="1">
    <citation type="submission" date="2019-03" db="EMBL/GenBank/DDBJ databases">
        <title>First draft genome of Liparis tanakae, snailfish: a comprehensive survey of snailfish specific genes.</title>
        <authorList>
            <person name="Kim W."/>
            <person name="Song I."/>
            <person name="Jeong J.-H."/>
            <person name="Kim D."/>
            <person name="Kim S."/>
            <person name="Ryu S."/>
            <person name="Song J.Y."/>
            <person name="Lee S.K."/>
        </authorList>
    </citation>
    <scope>NUCLEOTIDE SEQUENCE [LARGE SCALE GENOMIC DNA]</scope>
    <source>
        <tissue evidence="1">Muscle</tissue>
    </source>
</reference>
<sequence>MESDYLVYESIRGDSSTGSVAGITPAWMKTNNGRRAFTSTVGYTPHVPPPAIQREAGEGWRGKGGDGVEMYFKGCCRDSTEPLVAKGENCTLEPQSHNIRCLTDLLPAVQAIKYQYHNINTVHYKSKF</sequence>
<dbReference type="EMBL" id="SRLO01000144">
    <property type="protein sequence ID" value="TNN71871.1"/>
    <property type="molecule type" value="Genomic_DNA"/>
</dbReference>
<keyword evidence="2" id="KW-1185">Reference proteome</keyword>
<comment type="caution">
    <text evidence="1">The sequence shown here is derived from an EMBL/GenBank/DDBJ whole genome shotgun (WGS) entry which is preliminary data.</text>
</comment>